<feature type="region of interest" description="Disordered" evidence="1">
    <location>
        <begin position="1"/>
        <end position="21"/>
    </location>
</feature>
<dbReference type="OrthoDB" id="2874598at2759"/>
<gene>
    <name evidence="3" type="ORF">NA56DRAFT_661491</name>
</gene>
<sequence>MFGHSRSSHSARNTHPTKRNGKYARQAHIPVFFGIMFLLSIAELYFTIDSFQYLQKTHTWASRTEKYRLGFLIFSSARMIALSAVYMGLHCAQKVFHSMFHTIFLAISTILWVVSGVLIHSMWGIILCRQGVGGVKGGLTECHELKIIEIIAWVLAALSVIATIPVLMDASKKRKAQAERKTHTSG</sequence>
<dbReference type="EMBL" id="KZ613495">
    <property type="protein sequence ID" value="PMD18210.1"/>
    <property type="molecule type" value="Genomic_DNA"/>
</dbReference>
<dbReference type="AlphaFoldDB" id="A0A2J6PVZ6"/>
<accession>A0A2J6PVZ6</accession>
<feature type="transmembrane region" description="Helical" evidence="2">
    <location>
        <begin position="68"/>
        <end position="89"/>
    </location>
</feature>
<evidence type="ECO:0000313" key="3">
    <source>
        <dbReference type="EMBL" id="PMD18210.1"/>
    </source>
</evidence>
<feature type="transmembrane region" description="Helical" evidence="2">
    <location>
        <begin position="27"/>
        <end position="48"/>
    </location>
</feature>
<keyword evidence="4" id="KW-1185">Reference proteome</keyword>
<name>A0A2J6PVZ6_9HELO</name>
<keyword evidence="2" id="KW-1133">Transmembrane helix</keyword>
<evidence type="ECO:0000256" key="1">
    <source>
        <dbReference type="SAM" id="MobiDB-lite"/>
    </source>
</evidence>
<feature type="transmembrane region" description="Helical" evidence="2">
    <location>
        <begin position="147"/>
        <end position="167"/>
    </location>
</feature>
<protein>
    <recommendedName>
        <fullName evidence="5">MARVEL domain-containing protein</fullName>
    </recommendedName>
</protein>
<reference evidence="3 4" key="1">
    <citation type="submission" date="2016-05" db="EMBL/GenBank/DDBJ databases">
        <title>A degradative enzymes factory behind the ericoid mycorrhizal symbiosis.</title>
        <authorList>
            <consortium name="DOE Joint Genome Institute"/>
            <person name="Martino E."/>
            <person name="Morin E."/>
            <person name="Grelet G."/>
            <person name="Kuo A."/>
            <person name="Kohler A."/>
            <person name="Daghino S."/>
            <person name="Barry K."/>
            <person name="Choi C."/>
            <person name="Cichocki N."/>
            <person name="Clum A."/>
            <person name="Copeland A."/>
            <person name="Hainaut M."/>
            <person name="Haridas S."/>
            <person name="Labutti K."/>
            <person name="Lindquist E."/>
            <person name="Lipzen A."/>
            <person name="Khouja H.-R."/>
            <person name="Murat C."/>
            <person name="Ohm R."/>
            <person name="Olson A."/>
            <person name="Spatafora J."/>
            <person name="Veneault-Fourrey C."/>
            <person name="Henrissat B."/>
            <person name="Grigoriev I."/>
            <person name="Martin F."/>
            <person name="Perotto S."/>
        </authorList>
    </citation>
    <scope>NUCLEOTIDE SEQUENCE [LARGE SCALE GENOMIC DNA]</scope>
    <source>
        <strain evidence="3 4">UAMH 7357</strain>
    </source>
</reference>
<dbReference type="Proteomes" id="UP000235672">
    <property type="component" value="Unassembled WGS sequence"/>
</dbReference>
<proteinExistence type="predicted"/>
<evidence type="ECO:0000256" key="2">
    <source>
        <dbReference type="SAM" id="Phobius"/>
    </source>
</evidence>
<keyword evidence="2" id="KW-0812">Transmembrane</keyword>
<evidence type="ECO:0008006" key="5">
    <source>
        <dbReference type="Google" id="ProtNLM"/>
    </source>
</evidence>
<keyword evidence="2" id="KW-0472">Membrane</keyword>
<feature type="transmembrane region" description="Helical" evidence="2">
    <location>
        <begin position="101"/>
        <end position="127"/>
    </location>
</feature>
<evidence type="ECO:0000313" key="4">
    <source>
        <dbReference type="Proteomes" id="UP000235672"/>
    </source>
</evidence>
<organism evidence="3 4">
    <name type="scientific">Hyaloscypha hepaticicola</name>
    <dbReference type="NCBI Taxonomy" id="2082293"/>
    <lineage>
        <taxon>Eukaryota</taxon>
        <taxon>Fungi</taxon>
        <taxon>Dikarya</taxon>
        <taxon>Ascomycota</taxon>
        <taxon>Pezizomycotina</taxon>
        <taxon>Leotiomycetes</taxon>
        <taxon>Helotiales</taxon>
        <taxon>Hyaloscyphaceae</taxon>
        <taxon>Hyaloscypha</taxon>
    </lineage>
</organism>